<feature type="domain" description="Nmd3 N-terminal" evidence="8">
    <location>
        <begin position="1"/>
        <end position="209"/>
    </location>
</feature>
<evidence type="ECO:0000259" key="9">
    <source>
        <dbReference type="Pfam" id="PF21192"/>
    </source>
</evidence>
<keyword evidence="5 7" id="KW-0653">Protein transport</keyword>
<dbReference type="InterPro" id="IPR007064">
    <property type="entry name" value="Nmd3_N"/>
</dbReference>
<protein>
    <recommendedName>
        <fullName evidence="2 7">60S ribosomal export protein NMD3</fullName>
    </recommendedName>
</protein>
<dbReference type="GO" id="GO:0015031">
    <property type="term" value="P:protein transport"/>
    <property type="evidence" value="ECO:0007669"/>
    <property type="project" value="UniProtKB-KW"/>
</dbReference>
<name>A0A7S2AZN0_9STRA</name>
<reference evidence="11" key="1">
    <citation type="submission" date="2021-01" db="EMBL/GenBank/DDBJ databases">
        <authorList>
            <person name="Corre E."/>
            <person name="Pelletier E."/>
            <person name="Niang G."/>
            <person name="Scheremetjew M."/>
            <person name="Finn R."/>
            <person name="Kale V."/>
            <person name="Holt S."/>
            <person name="Cochrane G."/>
            <person name="Meng A."/>
            <person name="Brown T."/>
            <person name="Cohen L."/>
        </authorList>
    </citation>
    <scope>NUCLEOTIDE SEQUENCE</scope>
    <source>
        <strain evidence="11">CCMP1381</strain>
    </source>
</reference>
<evidence type="ECO:0000259" key="10">
    <source>
        <dbReference type="Pfam" id="PF21193"/>
    </source>
</evidence>
<evidence type="ECO:0000259" key="8">
    <source>
        <dbReference type="Pfam" id="PF04981"/>
    </source>
</evidence>
<accession>A0A7S2AZN0</accession>
<comment type="function">
    <text evidence="7">Acts as an adapter for the XPO1/CRM1-mediated export of the 60S ribosomal subunit.</text>
</comment>
<evidence type="ECO:0000256" key="6">
    <source>
        <dbReference type="ARBA" id="ARBA00023242"/>
    </source>
</evidence>
<feature type="domain" description="60S ribosomal export protein NMD3 OB-fold" evidence="9">
    <location>
        <begin position="302"/>
        <end position="381"/>
    </location>
</feature>
<keyword evidence="6 7" id="KW-0539">Nucleus</keyword>
<dbReference type="Pfam" id="PF04981">
    <property type="entry name" value="NMD3"/>
    <property type="match status" value="1"/>
</dbReference>
<sequence>MCAQCLKSAVDITDGIPTQLSVYRCRGCQKWLKPGWIEADLESGELLALCLKKIRGLNKVKLVDASWVWTEPHSMRLKIKLNIQKEVMNAAVLQQAFVVEYVIRNQQCSDCQKQYTGGVWKAVVQVRQRVDHKRTFYYLEQLLLKHGVHTNCLSIQTFRDGMDFYFAERNQAVRFTDFLQTVVPIRMKNTKKLISSDNHSNLFNYKFTHLGVIAPLCKDDLVVLPKALALTLGNISPLVLIERVSTFIHLVDPFTCQRASFDIEHFYKVGAFGAVLSAARLVEYVVLGTEDLILDERESSTPTPTQKRKKRLVEVELARSADLGVNDTRLTCVSHLGHLLRAGDTVLGYDLERGALHSLDRETMAQVEKRRALPDSALVRKLYGVGSGGDGETTKSRRWKLKELAVQEEERNGGKGAEDVAMKDYEQFMQQLEGDREMRRQVNLFKATDDDQDMDTAVATDDACEMDEQEIRIGELLEDLGLDDETPADPEDMAFLAADAMANAAGSNADLSTYNFL</sequence>
<evidence type="ECO:0000256" key="4">
    <source>
        <dbReference type="ARBA" id="ARBA00022490"/>
    </source>
</evidence>
<evidence type="ECO:0000256" key="7">
    <source>
        <dbReference type="RuleBase" id="RU364108"/>
    </source>
</evidence>
<evidence type="ECO:0000256" key="5">
    <source>
        <dbReference type="ARBA" id="ARBA00022927"/>
    </source>
</evidence>
<dbReference type="GO" id="GO:0000055">
    <property type="term" value="P:ribosomal large subunit export from nucleus"/>
    <property type="evidence" value="ECO:0007669"/>
    <property type="project" value="TreeGrafter"/>
</dbReference>
<dbReference type="GO" id="GO:0005634">
    <property type="term" value="C:nucleus"/>
    <property type="evidence" value="ECO:0007669"/>
    <property type="project" value="UniProtKB-SubCell"/>
</dbReference>
<dbReference type="InterPro" id="IPR048899">
    <property type="entry name" value="NMD_SH3"/>
</dbReference>
<organism evidence="11">
    <name type="scientific">Octactis speculum</name>
    <dbReference type="NCBI Taxonomy" id="3111310"/>
    <lineage>
        <taxon>Eukaryota</taxon>
        <taxon>Sar</taxon>
        <taxon>Stramenopiles</taxon>
        <taxon>Ochrophyta</taxon>
        <taxon>Dictyochophyceae</taxon>
        <taxon>Dictyochales</taxon>
        <taxon>Dictyochaceae</taxon>
        <taxon>Octactis</taxon>
    </lineage>
</organism>
<dbReference type="PANTHER" id="PTHR12746">
    <property type="entry name" value="NONSENSE-MEDIATED MRNA DECAY PROTEIN 3"/>
    <property type="match status" value="1"/>
</dbReference>
<dbReference type="PANTHER" id="PTHR12746:SF2">
    <property type="entry name" value="60S RIBOSOMAL EXPORT PROTEIN NMD3"/>
    <property type="match status" value="1"/>
</dbReference>
<keyword evidence="3 7" id="KW-0813">Transport</keyword>
<keyword evidence="4 7" id="KW-0963">Cytoplasm</keyword>
<dbReference type="Pfam" id="PF21192">
    <property type="entry name" value="OB_NMD3"/>
    <property type="match status" value="1"/>
</dbReference>
<evidence type="ECO:0000256" key="3">
    <source>
        <dbReference type="ARBA" id="ARBA00022448"/>
    </source>
</evidence>
<dbReference type="InterPro" id="IPR039768">
    <property type="entry name" value="Nmd3"/>
</dbReference>
<dbReference type="GO" id="GO:0043023">
    <property type="term" value="F:ribosomal large subunit binding"/>
    <property type="evidence" value="ECO:0007669"/>
    <property type="project" value="InterPro"/>
</dbReference>
<gene>
    <name evidence="11" type="ORF">DSPE1174_LOCUS4602</name>
</gene>
<evidence type="ECO:0000256" key="1">
    <source>
        <dbReference type="ARBA" id="ARBA00009794"/>
    </source>
</evidence>
<feature type="domain" description="60S ribosomal export protein NMD3 SH3" evidence="10">
    <location>
        <begin position="216"/>
        <end position="260"/>
    </location>
</feature>
<evidence type="ECO:0000256" key="2">
    <source>
        <dbReference type="ARBA" id="ARBA00017035"/>
    </source>
</evidence>
<dbReference type="GO" id="GO:0005737">
    <property type="term" value="C:cytoplasm"/>
    <property type="evidence" value="ECO:0007669"/>
    <property type="project" value="UniProtKB-SubCell"/>
</dbReference>
<proteinExistence type="inferred from homology"/>
<comment type="similarity">
    <text evidence="1 7">Belongs to the NMD3 family.</text>
</comment>
<evidence type="ECO:0000313" key="11">
    <source>
        <dbReference type="EMBL" id="CAD9382395.1"/>
    </source>
</evidence>
<comment type="subcellular location">
    <subcellularLocation>
        <location evidence="7">Cytoplasm</location>
    </subcellularLocation>
    <subcellularLocation>
        <location evidence="7">Nucleus</location>
    </subcellularLocation>
</comment>
<dbReference type="EMBL" id="HBGS01008744">
    <property type="protein sequence ID" value="CAD9382395.1"/>
    <property type="molecule type" value="Transcribed_RNA"/>
</dbReference>
<dbReference type="InterPro" id="IPR048898">
    <property type="entry name" value="OB_NMD3"/>
</dbReference>
<dbReference type="AlphaFoldDB" id="A0A7S2AZN0"/>
<dbReference type="Pfam" id="PF21193">
    <property type="entry name" value="NMD_SH3"/>
    <property type="match status" value="1"/>
</dbReference>